<dbReference type="PANTHER" id="PTHR10188:SF43">
    <property type="entry name" value="ASPARAGINASE (EUROFUNG)"/>
    <property type="match status" value="1"/>
</dbReference>
<dbReference type="InterPro" id="IPR000246">
    <property type="entry name" value="Peptidase_T2"/>
</dbReference>
<evidence type="ECO:0000256" key="4">
    <source>
        <dbReference type="PIRSR" id="PIRSR600246-1"/>
    </source>
</evidence>
<evidence type="ECO:0000256" key="2">
    <source>
        <dbReference type="ARBA" id="ARBA00022801"/>
    </source>
</evidence>
<name>A0A318SE67_9DEIO</name>
<dbReference type="GO" id="GO:0006508">
    <property type="term" value="P:proteolysis"/>
    <property type="evidence" value="ECO:0007669"/>
    <property type="project" value="UniProtKB-KW"/>
</dbReference>
<dbReference type="GO" id="GO:0008233">
    <property type="term" value="F:peptidase activity"/>
    <property type="evidence" value="ECO:0007669"/>
    <property type="project" value="UniProtKB-KW"/>
</dbReference>
<proteinExistence type="predicted"/>
<accession>A0A318SE67</accession>
<gene>
    <name evidence="6" type="ORF">DES52_103204</name>
</gene>
<keyword evidence="3" id="KW-0068">Autocatalytic cleavage</keyword>
<dbReference type="EMBL" id="QJSX01000003">
    <property type="protein sequence ID" value="PYE55371.1"/>
    <property type="molecule type" value="Genomic_DNA"/>
</dbReference>
<keyword evidence="1" id="KW-0645">Protease</keyword>
<evidence type="ECO:0000313" key="7">
    <source>
        <dbReference type="Proteomes" id="UP000248326"/>
    </source>
</evidence>
<dbReference type="CDD" id="cd04512">
    <property type="entry name" value="Ntn_Asparaginase_2_like"/>
    <property type="match status" value="1"/>
</dbReference>
<evidence type="ECO:0000256" key="3">
    <source>
        <dbReference type="ARBA" id="ARBA00022813"/>
    </source>
</evidence>
<keyword evidence="2" id="KW-0378">Hydrolase</keyword>
<dbReference type="Gene3D" id="3.60.20.30">
    <property type="entry name" value="(Glycosyl)asparaginase"/>
    <property type="match status" value="1"/>
</dbReference>
<feature type="active site" description="Nucleophile" evidence="4">
    <location>
        <position position="161"/>
    </location>
</feature>
<dbReference type="SUPFAM" id="SSF56235">
    <property type="entry name" value="N-terminal nucleophile aminohydrolases (Ntn hydrolases)"/>
    <property type="match status" value="1"/>
</dbReference>
<dbReference type="PANTHER" id="PTHR10188">
    <property type="entry name" value="L-ASPARAGINASE"/>
    <property type="match status" value="1"/>
</dbReference>
<keyword evidence="7" id="KW-1185">Reference proteome</keyword>
<dbReference type="AlphaFoldDB" id="A0A318SE67"/>
<dbReference type="Pfam" id="PF01112">
    <property type="entry name" value="Asparaginase_2"/>
    <property type="match status" value="1"/>
</dbReference>
<organism evidence="6 7">
    <name type="scientific">Deinococcus yavapaiensis KR-236</name>
    <dbReference type="NCBI Taxonomy" id="694435"/>
    <lineage>
        <taxon>Bacteria</taxon>
        <taxon>Thermotogati</taxon>
        <taxon>Deinococcota</taxon>
        <taxon>Deinococci</taxon>
        <taxon>Deinococcales</taxon>
        <taxon>Deinococcaceae</taxon>
        <taxon>Deinococcus</taxon>
    </lineage>
</organism>
<sequence>MTDMKTWGIILHGGAGNIADEWKDRAREGCLAALEAGRTILLSGGSALDAAEAAVRALEDDDAFNAGYGSVLNTDGDAEMDAAVMDGETLNIGAVGAVMGVRHPVSVARLMLTERPTLLVAGGARRFAEAKGAELCDPAEMVAPRRKESFERDVQANAHDTVGCVALDMNGHVAVATSTGGLSGKMPGRVGDAPLPGCGFLADDQIGGLAFSGHGEFISRTALAARLLTNIPVMGPQRACDEATKYMTSRVGGEVGGIVLDKSGRVGWSHESRDFAVAFATSRDPEPKAYMTKSEEAS</sequence>
<evidence type="ECO:0000313" key="6">
    <source>
        <dbReference type="EMBL" id="PYE55371.1"/>
    </source>
</evidence>
<feature type="site" description="Cleavage; by autolysis" evidence="5">
    <location>
        <begin position="160"/>
        <end position="161"/>
    </location>
</feature>
<dbReference type="Proteomes" id="UP000248326">
    <property type="component" value="Unassembled WGS sequence"/>
</dbReference>
<dbReference type="InterPro" id="IPR029055">
    <property type="entry name" value="Ntn_hydrolases_N"/>
</dbReference>
<dbReference type="GO" id="GO:0005737">
    <property type="term" value="C:cytoplasm"/>
    <property type="evidence" value="ECO:0007669"/>
    <property type="project" value="TreeGrafter"/>
</dbReference>
<dbReference type="FunFam" id="3.60.20.30:FF:000001">
    <property type="entry name" value="Isoaspartyl peptidase/L-asparaginase"/>
    <property type="match status" value="1"/>
</dbReference>
<evidence type="ECO:0000256" key="5">
    <source>
        <dbReference type="PIRSR" id="PIRSR600246-3"/>
    </source>
</evidence>
<evidence type="ECO:0000256" key="1">
    <source>
        <dbReference type="ARBA" id="ARBA00022670"/>
    </source>
</evidence>
<comment type="caution">
    <text evidence="6">The sequence shown here is derived from an EMBL/GenBank/DDBJ whole genome shotgun (WGS) entry which is preliminary data.</text>
</comment>
<reference evidence="6 7" key="1">
    <citation type="submission" date="2018-06" db="EMBL/GenBank/DDBJ databases">
        <title>Genomic Encyclopedia of Type Strains, Phase IV (KMG-IV): sequencing the most valuable type-strain genomes for metagenomic binning, comparative biology and taxonomic classification.</title>
        <authorList>
            <person name="Goeker M."/>
        </authorList>
    </citation>
    <scope>NUCLEOTIDE SEQUENCE [LARGE SCALE GENOMIC DNA]</scope>
    <source>
        <strain evidence="6 7">DSM 18048</strain>
    </source>
</reference>
<protein>
    <submittedName>
        <fullName evidence="6">Beta-aspartyl-peptidase (Threonine type)</fullName>
    </submittedName>
</protein>